<keyword evidence="6" id="KW-1185">Reference proteome</keyword>
<dbReference type="AlphaFoldDB" id="A0A2Z4IPS0"/>
<dbReference type="Pfam" id="PF02626">
    <property type="entry name" value="CT_A_B"/>
    <property type="match status" value="1"/>
</dbReference>
<dbReference type="PANTHER" id="PTHR43309">
    <property type="entry name" value="5-OXOPROLINASE SUBUNIT C"/>
    <property type="match status" value="1"/>
</dbReference>
<feature type="domain" description="Carboxyltransferase" evidence="4">
    <location>
        <begin position="29"/>
        <end position="290"/>
    </location>
</feature>
<dbReference type="KEGG" id="est:DN752_21730"/>
<dbReference type="EMBL" id="CP030041">
    <property type="protein sequence ID" value="AWW32556.1"/>
    <property type="molecule type" value="Genomic_DNA"/>
</dbReference>
<proteinExistence type="predicted"/>
<keyword evidence="1" id="KW-0547">Nucleotide-binding</keyword>
<dbReference type="RefSeq" id="WP_112785929.1">
    <property type="nucleotide sequence ID" value="NZ_CP030041.1"/>
</dbReference>
<evidence type="ECO:0000256" key="2">
    <source>
        <dbReference type="ARBA" id="ARBA00022801"/>
    </source>
</evidence>
<keyword evidence="3" id="KW-0067">ATP-binding</keyword>
<evidence type="ECO:0000256" key="3">
    <source>
        <dbReference type="ARBA" id="ARBA00022840"/>
    </source>
</evidence>
<evidence type="ECO:0000256" key="1">
    <source>
        <dbReference type="ARBA" id="ARBA00022741"/>
    </source>
</evidence>
<reference evidence="5 6" key="1">
    <citation type="submission" date="2018-06" db="EMBL/GenBank/DDBJ databases">
        <title>Echinicola strongylocentroti sp. nov., isolated from a sea urchin Strongylocentrotus intermedius.</title>
        <authorList>
            <person name="Bae S.S."/>
        </authorList>
    </citation>
    <scope>NUCLEOTIDE SEQUENCE [LARGE SCALE GENOMIC DNA]</scope>
    <source>
        <strain evidence="5 6">MEBiC08714</strain>
    </source>
</reference>
<dbReference type="GO" id="GO:0005524">
    <property type="term" value="F:ATP binding"/>
    <property type="evidence" value="ECO:0007669"/>
    <property type="project" value="UniProtKB-KW"/>
</dbReference>
<dbReference type="OrthoDB" id="9782422at2"/>
<dbReference type="InterPro" id="IPR029000">
    <property type="entry name" value="Cyclophilin-like_dom_sf"/>
</dbReference>
<name>A0A2Z4IPS0_9BACT</name>
<dbReference type="PANTHER" id="PTHR43309:SF5">
    <property type="entry name" value="5-OXOPROLINASE SUBUNIT C"/>
    <property type="match status" value="1"/>
</dbReference>
<dbReference type="Gene3D" id="2.40.100.10">
    <property type="entry name" value="Cyclophilin-like"/>
    <property type="match status" value="1"/>
</dbReference>
<sequence length="290" mass="31790">MKTPDGKLEVVNAGFYGTVQDLGRTGYGHWGIPAAGAMDQQSYQLANHLLRNEPNAACLELTMIGGEFLFHHPTTAVLTGAPASIQVNQQTVPINHVIEIAKGDRLKLSPVKSGCRMYLGVHGGFQTPSVLGSRSWYAGITPHDRLQEGMHLPFSAATTQPPRALAKVAMDDALFEDQKIEVYPGPEASEMGDTSFEKLFSTDFHLSAKQNRMGIQLEEKIENQLQEILTSPVYPGTVQLTPGGKTMILMKDAQVTGGYPRILQLTEQGISCLSQKKQGDKIRFILINEW</sequence>
<dbReference type="GO" id="GO:0016787">
    <property type="term" value="F:hydrolase activity"/>
    <property type="evidence" value="ECO:0007669"/>
    <property type="project" value="UniProtKB-KW"/>
</dbReference>
<keyword evidence="2 5" id="KW-0378">Hydrolase</keyword>
<gene>
    <name evidence="5" type="ORF">DN752_21730</name>
</gene>
<dbReference type="InterPro" id="IPR052708">
    <property type="entry name" value="PxpC"/>
</dbReference>
<organism evidence="5 6">
    <name type="scientific">Echinicola strongylocentroti</name>
    <dbReference type="NCBI Taxonomy" id="1795355"/>
    <lineage>
        <taxon>Bacteria</taxon>
        <taxon>Pseudomonadati</taxon>
        <taxon>Bacteroidota</taxon>
        <taxon>Cytophagia</taxon>
        <taxon>Cytophagales</taxon>
        <taxon>Cyclobacteriaceae</taxon>
        <taxon>Echinicola</taxon>
    </lineage>
</organism>
<protein>
    <submittedName>
        <fullName evidence="5">Allophanate hydrolase</fullName>
    </submittedName>
</protein>
<evidence type="ECO:0000259" key="4">
    <source>
        <dbReference type="SMART" id="SM00797"/>
    </source>
</evidence>
<accession>A0A2Z4IPS0</accession>
<dbReference type="SMART" id="SM00797">
    <property type="entry name" value="AHS2"/>
    <property type="match status" value="1"/>
</dbReference>
<dbReference type="Proteomes" id="UP000248688">
    <property type="component" value="Chromosome"/>
</dbReference>
<evidence type="ECO:0000313" key="5">
    <source>
        <dbReference type="EMBL" id="AWW32556.1"/>
    </source>
</evidence>
<dbReference type="InterPro" id="IPR003778">
    <property type="entry name" value="CT_A_B"/>
</dbReference>
<evidence type="ECO:0000313" key="6">
    <source>
        <dbReference type="Proteomes" id="UP000248688"/>
    </source>
</evidence>